<comment type="caution">
    <text evidence="1">The sequence shown here is derived from an EMBL/GenBank/DDBJ whole genome shotgun (WGS) entry which is preliminary data.</text>
</comment>
<dbReference type="Proteomes" id="UP000178449">
    <property type="component" value="Unassembled WGS sequence"/>
</dbReference>
<dbReference type="STRING" id="1817772.A2527_13370"/>
<evidence type="ECO:0000313" key="2">
    <source>
        <dbReference type="Proteomes" id="UP000178449"/>
    </source>
</evidence>
<name>A0A1F6G565_9PROT</name>
<organism evidence="1 2">
    <name type="scientific">Candidatus Lambdaproteobacteria bacterium RIFOXYD2_FULL_50_16</name>
    <dbReference type="NCBI Taxonomy" id="1817772"/>
    <lineage>
        <taxon>Bacteria</taxon>
        <taxon>Pseudomonadati</taxon>
        <taxon>Pseudomonadota</taxon>
        <taxon>Candidatus Lambdaproteobacteria</taxon>
    </lineage>
</organism>
<accession>A0A1F6G565</accession>
<sequence>MEFDLLVDNILKCLSKNKSTLQFLAQANKNGPPLEVEGTAFSGWEKWLQVRLAEYLCDSYLVSLETRLTRHQQKSIKGSARNHFDLMLRPHNKQNYHIGVELKVDKTPGAAIKGGLTDLRGFYELKLSEWNAWKFRGLFSVALYKGSRKSPYETIVEEIQKTDQGRGIVKPLGQSLGDWKLAVFGWEAKISNAKKENFDPWYKKEFEKIIKRSGRETGIL</sequence>
<dbReference type="EMBL" id="MFNE01000052">
    <property type="protein sequence ID" value="OGG93236.1"/>
    <property type="molecule type" value="Genomic_DNA"/>
</dbReference>
<proteinExistence type="predicted"/>
<gene>
    <name evidence="1" type="ORF">A2527_13370</name>
</gene>
<reference evidence="1 2" key="1">
    <citation type="journal article" date="2016" name="Nat. Commun.">
        <title>Thousands of microbial genomes shed light on interconnected biogeochemical processes in an aquifer system.</title>
        <authorList>
            <person name="Anantharaman K."/>
            <person name="Brown C.T."/>
            <person name="Hug L.A."/>
            <person name="Sharon I."/>
            <person name="Castelle C.J."/>
            <person name="Probst A.J."/>
            <person name="Thomas B.C."/>
            <person name="Singh A."/>
            <person name="Wilkins M.J."/>
            <person name="Karaoz U."/>
            <person name="Brodie E.L."/>
            <person name="Williams K.H."/>
            <person name="Hubbard S.S."/>
            <person name="Banfield J.F."/>
        </authorList>
    </citation>
    <scope>NUCLEOTIDE SEQUENCE [LARGE SCALE GENOMIC DNA]</scope>
</reference>
<dbReference type="AlphaFoldDB" id="A0A1F6G565"/>
<protein>
    <recommendedName>
        <fullName evidence="3">Restriction endonuclease</fullName>
    </recommendedName>
</protein>
<evidence type="ECO:0000313" key="1">
    <source>
        <dbReference type="EMBL" id="OGG93236.1"/>
    </source>
</evidence>
<evidence type="ECO:0008006" key="3">
    <source>
        <dbReference type="Google" id="ProtNLM"/>
    </source>
</evidence>